<comment type="caution">
    <text evidence="1">The sequence shown here is derived from an EMBL/GenBank/DDBJ whole genome shotgun (WGS) entry which is preliminary data.</text>
</comment>
<sequence>MKVSMGSLSQRLAASQGVALEVALQALGVQAGQPTVVDPALAALEVGFYLTEGVTKGVGSAGEVDWAGALDPRECLDGRPLPLLSARAVCQTLAGLPRLHGTEHHAWFLAGPNLAVKATWPGQHGAEKLGLRGYAQRLAWSNELFADAWRFLGQVQLPGEVGPRVLTTQPWYRTHPTPGPHPSQEEIDHVMRAHGFLKAYDGAYLHEFRDLVASDALPKNFLRDAAGYVHPVDVILIPPTDRQQERLMNMVNSQPQVAR</sequence>
<dbReference type="RefSeq" id="WP_184207304.1">
    <property type="nucleotide sequence ID" value="NZ_JACHIF010000003.1"/>
</dbReference>
<organism evidence="1 2">
    <name type="scientific">Prosthecobacter dejongeii</name>
    <dbReference type="NCBI Taxonomy" id="48465"/>
    <lineage>
        <taxon>Bacteria</taxon>
        <taxon>Pseudomonadati</taxon>
        <taxon>Verrucomicrobiota</taxon>
        <taxon>Verrucomicrobiia</taxon>
        <taxon>Verrucomicrobiales</taxon>
        <taxon>Verrucomicrobiaceae</taxon>
        <taxon>Prosthecobacter</taxon>
    </lineage>
</organism>
<name>A0A7W7YJM2_9BACT</name>
<gene>
    <name evidence="1" type="ORF">HNQ64_001667</name>
</gene>
<evidence type="ECO:0000313" key="1">
    <source>
        <dbReference type="EMBL" id="MBB5037418.1"/>
    </source>
</evidence>
<dbReference type="EMBL" id="JACHIF010000003">
    <property type="protein sequence ID" value="MBB5037418.1"/>
    <property type="molecule type" value="Genomic_DNA"/>
</dbReference>
<dbReference type="Proteomes" id="UP000534294">
    <property type="component" value="Unassembled WGS sequence"/>
</dbReference>
<protein>
    <submittedName>
        <fullName evidence="1">Uncharacterized protein</fullName>
    </submittedName>
</protein>
<accession>A0A7W7YJM2</accession>
<reference evidence="1 2" key="1">
    <citation type="submission" date="2020-08" db="EMBL/GenBank/DDBJ databases">
        <title>Genomic Encyclopedia of Type Strains, Phase IV (KMG-IV): sequencing the most valuable type-strain genomes for metagenomic binning, comparative biology and taxonomic classification.</title>
        <authorList>
            <person name="Goeker M."/>
        </authorList>
    </citation>
    <scope>NUCLEOTIDE SEQUENCE [LARGE SCALE GENOMIC DNA]</scope>
    <source>
        <strain evidence="1 2">DSM 12251</strain>
    </source>
</reference>
<keyword evidence="2" id="KW-1185">Reference proteome</keyword>
<evidence type="ECO:0000313" key="2">
    <source>
        <dbReference type="Proteomes" id="UP000534294"/>
    </source>
</evidence>
<proteinExistence type="predicted"/>
<dbReference type="AlphaFoldDB" id="A0A7W7YJM2"/>